<evidence type="ECO:0000259" key="1">
    <source>
        <dbReference type="Pfam" id="PF13098"/>
    </source>
</evidence>
<dbReference type="InterPro" id="IPR036249">
    <property type="entry name" value="Thioredoxin-like_sf"/>
</dbReference>
<accession>A0A6S6TDR5</accession>
<dbReference type="SUPFAM" id="SSF52833">
    <property type="entry name" value="Thioredoxin-like"/>
    <property type="match status" value="1"/>
</dbReference>
<dbReference type="InterPro" id="IPR012336">
    <property type="entry name" value="Thioredoxin-like_fold"/>
</dbReference>
<dbReference type="Gene3D" id="3.40.30.10">
    <property type="entry name" value="Glutaredoxin"/>
    <property type="match status" value="1"/>
</dbReference>
<gene>
    <name evidence="2" type="ORF">HELGO_WM6528</name>
</gene>
<dbReference type="Pfam" id="PF13098">
    <property type="entry name" value="Thioredoxin_2"/>
    <property type="match status" value="1"/>
</dbReference>
<protein>
    <recommendedName>
        <fullName evidence="1">Thioredoxin-like fold domain-containing protein</fullName>
    </recommendedName>
</protein>
<reference evidence="2" key="1">
    <citation type="submission" date="2020-01" db="EMBL/GenBank/DDBJ databases">
        <authorList>
            <person name="Meier V. D."/>
            <person name="Meier V D."/>
        </authorList>
    </citation>
    <scope>NUCLEOTIDE SEQUENCE</scope>
    <source>
        <strain evidence="2">HLG_WM_MAG_04</strain>
    </source>
</reference>
<name>A0A6S6TDR5_9BACT</name>
<dbReference type="EMBL" id="CACVAX010000039">
    <property type="protein sequence ID" value="CAA6813491.1"/>
    <property type="molecule type" value="Genomic_DNA"/>
</dbReference>
<dbReference type="AlphaFoldDB" id="A0A6S6TDR5"/>
<proteinExistence type="predicted"/>
<organism evidence="2">
    <name type="scientific">uncultured Sulfurovum sp</name>
    <dbReference type="NCBI Taxonomy" id="269237"/>
    <lineage>
        <taxon>Bacteria</taxon>
        <taxon>Pseudomonadati</taxon>
        <taxon>Campylobacterota</taxon>
        <taxon>Epsilonproteobacteria</taxon>
        <taxon>Campylobacterales</taxon>
        <taxon>Sulfurovaceae</taxon>
        <taxon>Sulfurovum</taxon>
        <taxon>environmental samples</taxon>
    </lineage>
</organism>
<evidence type="ECO:0000313" key="2">
    <source>
        <dbReference type="EMBL" id="CAA6813491.1"/>
    </source>
</evidence>
<sequence>MKLIVIFIFLFVGILLIKEQTFKASDKMTYEQALVLSKEHNKSIMLKLTAENCKYCIKMDKEVLANPEVEQFLFKHFISVTINVDREVVPLGIEHNITPTFIFVNKDEEILSKLPGSWNKKDFMDLLNNRI</sequence>
<feature type="domain" description="Thioredoxin-like fold" evidence="1">
    <location>
        <begin position="38"/>
        <end position="127"/>
    </location>
</feature>